<dbReference type="OrthoDB" id="8878063at2759"/>
<dbReference type="InterPro" id="IPR029034">
    <property type="entry name" value="Cystine-knot_cytokine"/>
</dbReference>
<proteinExistence type="predicted"/>
<evidence type="ECO:0000259" key="2">
    <source>
        <dbReference type="PROSITE" id="PS50278"/>
    </source>
</evidence>
<keyword evidence="3" id="KW-1185">Reference proteome</keyword>
<name>A0A6J0B5M7_NEOLC</name>
<dbReference type="GO" id="GO:0005576">
    <property type="term" value="C:extracellular region"/>
    <property type="evidence" value="ECO:0007669"/>
    <property type="project" value="UniProtKB-SubCell"/>
</dbReference>
<dbReference type="InParanoid" id="A0A6J0B5M7"/>
<feature type="signal peptide" evidence="1">
    <location>
        <begin position="1"/>
        <end position="20"/>
    </location>
</feature>
<feature type="domain" description="Platelet-derived growth factor (PDGF) family profile" evidence="2">
    <location>
        <begin position="72"/>
        <end position="138"/>
    </location>
</feature>
<accession>A0A6J0B5M7</accession>
<feature type="chain" id="PRO_5045982322" evidence="1">
    <location>
        <begin position="21"/>
        <end position="206"/>
    </location>
</feature>
<evidence type="ECO:0000313" key="4">
    <source>
        <dbReference type="RefSeq" id="XP_015510355.2"/>
    </source>
</evidence>
<protein>
    <submittedName>
        <fullName evidence="4">Vascular endothelial growth factor A isoform X1</fullName>
    </submittedName>
</protein>
<dbReference type="InterPro" id="IPR000072">
    <property type="entry name" value="PDGF/VEGF_dom"/>
</dbReference>
<dbReference type="KEGG" id="nlo:107217366"/>
<dbReference type="GO" id="GO:0008083">
    <property type="term" value="F:growth factor activity"/>
    <property type="evidence" value="ECO:0007669"/>
    <property type="project" value="InterPro"/>
</dbReference>
<dbReference type="RefSeq" id="XP_015510355.2">
    <property type="nucleotide sequence ID" value="XM_015654869.2"/>
</dbReference>
<evidence type="ECO:0000313" key="3">
    <source>
        <dbReference type="Proteomes" id="UP000829291"/>
    </source>
</evidence>
<gene>
    <name evidence="4" type="primary">LOC107217366</name>
</gene>
<dbReference type="GO" id="GO:0016020">
    <property type="term" value="C:membrane"/>
    <property type="evidence" value="ECO:0007669"/>
    <property type="project" value="InterPro"/>
</dbReference>
<dbReference type="SUPFAM" id="SSF57501">
    <property type="entry name" value="Cystine-knot cytokines"/>
    <property type="match status" value="1"/>
</dbReference>
<dbReference type="Pfam" id="PF00341">
    <property type="entry name" value="PDGF"/>
    <property type="match status" value="1"/>
</dbReference>
<dbReference type="Proteomes" id="UP000829291">
    <property type="component" value="Chromosome 4"/>
</dbReference>
<evidence type="ECO:0000256" key="1">
    <source>
        <dbReference type="SAM" id="SignalP"/>
    </source>
</evidence>
<dbReference type="AlphaFoldDB" id="A0A6J0B5M7"/>
<reference evidence="4" key="1">
    <citation type="submission" date="2025-08" db="UniProtKB">
        <authorList>
            <consortium name="RefSeq"/>
        </authorList>
    </citation>
    <scope>IDENTIFICATION</scope>
    <source>
        <tissue evidence="4">Thorax and Abdomen</tissue>
    </source>
</reference>
<dbReference type="Gene3D" id="2.10.90.10">
    <property type="entry name" value="Cystine-knot cytokines"/>
    <property type="match status" value="1"/>
</dbReference>
<dbReference type="GeneID" id="107217366"/>
<keyword evidence="1" id="KW-0732">Signal</keyword>
<dbReference type="PROSITE" id="PS50278">
    <property type="entry name" value="PDGF_2"/>
    <property type="match status" value="1"/>
</dbReference>
<organism evidence="4">
    <name type="scientific">Neodiprion lecontei</name>
    <name type="common">Redheaded pine sawfly</name>
    <dbReference type="NCBI Taxonomy" id="441921"/>
    <lineage>
        <taxon>Eukaryota</taxon>
        <taxon>Metazoa</taxon>
        <taxon>Ecdysozoa</taxon>
        <taxon>Arthropoda</taxon>
        <taxon>Hexapoda</taxon>
        <taxon>Insecta</taxon>
        <taxon>Pterygota</taxon>
        <taxon>Neoptera</taxon>
        <taxon>Endopterygota</taxon>
        <taxon>Hymenoptera</taxon>
        <taxon>Tenthredinoidea</taxon>
        <taxon>Diprionidae</taxon>
        <taxon>Diprioninae</taxon>
        <taxon>Neodiprion</taxon>
    </lineage>
</organism>
<sequence length="206" mass="23550">MNFASFVLCIFVALLAIAQSQRILSNRSADYDVHNEINCRQGSRGLKHTIMNSICRPYERHVDLKPLPGFRFIPPTVSIKRCDGHCLAGLSCVPVSKRLVDVHVQVKRLNQVYGQPIMMCGVVKVEEHDQCRCKCQRTAKDCNDRQDYNVDSCSCDCKNGNQEKEDCERQMGKTWNDDECSCNCNELEVLCTNGQYWDEKQCKCVQ</sequence>